<proteinExistence type="predicted"/>
<keyword evidence="2" id="KW-1133">Transmembrane helix</keyword>
<keyword evidence="2" id="KW-0472">Membrane</keyword>
<keyword evidence="2" id="KW-0812">Transmembrane</keyword>
<organism evidence="4 6">
    <name type="scientific">Enterococcus moraviensis ATCC BAA-383</name>
    <dbReference type="NCBI Taxonomy" id="1158609"/>
    <lineage>
        <taxon>Bacteria</taxon>
        <taxon>Bacillati</taxon>
        <taxon>Bacillota</taxon>
        <taxon>Bacilli</taxon>
        <taxon>Lactobacillales</taxon>
        <taxon>Enterococcaceae</taxon>
        <taxon>Enterococcus</taxon>
    </lineage>
</organism>
<dbReference type="Proteomes" id="UP000014157">
    <property type="component" value="Unassembled WGS sequence"/>
</dbReference>
<dbReference type="Pfam" id="PF04203">
    <property type="entry name" value="Sortase"/>
    <property type="match status" value="1"/>
</dbReference>
<keyword evidence="1" id="KW-0378">Hydrolase</keyword>
<feature type="domain" description="Pesticidal crystal protein Cry22Aa Ig-like" evidence="3">
    <location>
        <begin position="107"/>
        <end position="157"/>
    </location>
</feature>
<dbReference type="RefSeq" id="WP_010765847.1">
    <property type="nucleotide sequence ID" value="NZ_ASWB01000002.1"/>
</dbReference>
<evidence type="ECO:0000256" key="2">
    <source>
        <dbReference type="SAM" id="Phobius"/>
    </source>
</evidence>
<dbReference type="InterPro" id="IPR005754">
    <property type="entry name" value="Sortase"/>
</dbReference>
<dbReference type="HOGENOM" id="CLU_823195_0_0_9"/>
<dbReference type="InterPro" id="IPR032179">
    <property type="entry name" value="Cry22Aa_Ig-like"/>
</dbReference>
<dbReference type="STRING" id="155617.RV09_GL000828"/>
<dbReference type="PATRIC" id="fig|1158609.3.peg.2433"/>
<dbReference type="InterPro" id="IPR013783">
    <property type="entry name" value="Ig-like_fold"/>
</dbReference>
<sequence>MKKNTIKQTIIAGFISILGVVLFLAGYIFTDVSSRANSLEREPQKTKVTFIKNVPTGKKLTNLATIPEKKQTEAKALALNVATDTTAPSISAPEETVIQNTQVNIYEEITATDDHDGDITEKVVADRDLDTTVIGQQLIHFTVTDASGNTGSTDRTFNIIASNEPVEEAPIAQSTQEEVSPTVTEPTADKAIDAPVIPTEPAYGPMTLTMNGQTIPYQNGGQGAGQSIIDSNPGGIASTWGGAAVQSGDDGQNTHFIGHNPGVFSTVFSLGVGSQIVVTDANGTPTTYTVQTLLQLDDYGTEVGTGTNYWDLTVGTAGGERITLQSCVNDDINLFAIAYK</sequence>
<reference evidence="4 6" key="1">
    <citation type="submission" date="2013-02" db="EMBL/GenBank/DDBJ databases">
        <title>The Genome Sequence of Enterococcus moraviensis BAA-383.</title>
        <authorList>
            <consortium name="The Broad Institute Genome Sequencing Platform"/>
            <consortium name="The Broad Institute Genome Sequencing Center for Infectious Disease"/>
            <person name="Earl A.M."/>
            <person name="Gilmore M.S."/>
            <person name="Lebreton F."/>
            <person name="Walker B."/>
            <person name="Young S.K."/>
            <person name="Zeng Q."/>
            <person name="Gargeya S."/>
            <person name="Fitzgerald M."/>
            <person name="Haas B."/>
            <person name="Abouelleil A."/>
            <person name="Alvarado L."/>
            <person name="Arachchi H.M."/>
            <person name="Berlin A.M."/>
            <person name="Chapman S.B."/>
            <person name="Dewar J."/>
            <person name="Goldberg J."/>
            <person name="Griggs A."/>
            <person name="Gujja S."/>
            <person name="Hansen M."/>
            <person name="Howarth C."/>
            <person name="Imamovic A."/>
            <person name="Larimer J."/>
            <person name="McCowan C."/>
            <person name="Murphy C."/>
            <person name="Neiman D."/>
            <person name="Pearson M."/>
            <person name="Priest M."/>
            <person name="Roberts A."/>
            <person name="Saif S."/>
            <person name="Shea T."/>
            <person name="Sisk P."/>
            <person name="Sykes S."/>
            <person name="Wortman J."/>
            <person name="Nusbaum C."/>
            <person name="Birren B."/>
        </authorList>
    </citation>
    <scope>NUCLEOTIDE SEQUENCE [LARGE SCALE GENOMIC DNA]</scope>
    <source>
        <strain evidence="4 6">ATCC BAA-383</strain>
    </source>
</reference>
<dbReference type="Proteomes" id="UP000013781">
    <property type="component" value="Unassembled WGS sequence"/>
</dbReference>
<evidence type="ECO:0000313" key="6">
    <source>
        <dbReference type="Proteomes" id="UP000013781"/>
    </source>
</evidence>
<evidence type="ECO:0000259" key="3">
    <source>
        <dbReference type="Pfam" id="PF16403"/>
    </source>
</evidence>
<dbReference type="Pfam" id="PF16403">
    <property type="entry name" value="Bact_surface_Ig-like"/>
    <property type="match status" value="1"/>
</dbReference>
<dbReference type="GO" id="GO:0016787">
    <property type="term" value="F:hydrolase activity"/>
    <property type="evidence" value="ECO:0007669"/>
    <property type="project" value="UniProtKB-KW"/>
</dbReference>
<comment type="caution">
    <text evidence="4">The sequence shown here is derived from an EMBL/GenBank/DDBJ whole genome shotgun (WGS) entry which is preliminary data.</text>
</comment>
<evidence type="ECO:0000313" key="4">
    <source>
        <dbReference type="EMBL" id="EOH97330.1"/>
    </source>
</evidence>
<evidence type="ECO:0000313" key="7">
    <source>
        <dbReference type="Proteomes" id="UP000014157"/>
    </source>
</evidence>
<dbReference type="Gene3D" id="2.40.260.10">
    <property type="entry name" value="Sortase"/>
    <property type="match status" value="1"/>
</dbReference>
<dbReference type="OrthoDB" id="3177627at2"/>
<dbReference type="Gene3D" id="2.60.40.10">
    <property type="entry name" value="Immunoglobulins"/>
    <property type="match status" value="1"/>
</dbReference>
<feature type="transmembrane region" description="Helical" evidence="2">
    <location>
        <begin position="9"/>
        <end position="29"/>
    </location>
</feature>
<dbReference type="EMBL" id="ASWB01000002">
    <property type="protein sequence ID" value="EOT71610.1"/>
    <property type="molecule type" value="Genomic_DNA"/>
</dbReference>
<dbReference type="InterPro" id="IPR023365">
    <property type="entry name" value="Sortase_dom-sf"/>
</dbReference>
<gene>
    <name evidence="5" type="ORF">I586_01417</name>
    <name evidence="4" type="ORF">UAY_02486</name>
</gene>
<reference evidence="5 7" key="2">
    <citation type="submission" date="2013-03" db="EMBL/GenBank/DDBJ databases">
        <title>The Genome Sequence of Enterococcus moraviensis BAA-383 (PacBio/Illumina hybrid assembly).</title>
        <authorList>
            <consortium name="The Broad Institute Genomics Platform"/>
            <consortium name="The Broad Institute Genome Sequencing Center for Infectious Disease"/>
            <person name="Earl A."/>
            <person name="Russ C."/>
            <person name="Gilmore M."/>
            <person name="Surin D."/>
            <person name="Walker B."/>
            <person name="Young S."/>
            <person name="Zeng Q."/>
            <person name="Gargeya S."/>
            <person name="Fitzgerald M."/>
            <person name="Haas B."/>
            <person name="Abouelleil A."/>
            <person name="Allen A.W."/>
            <person name="Alvarado L."/>
            <person name="Arachchi H.M."/>
            <person name="Berlin A.M."/>
            <person name="Chapman S.B."/>
            <person name="Gainer-Dewar J."/>
            <person name="Goldberg J."/>
            <person name="Griggs A."/>
            <person name="Gujja S."/>
            <person name="Hansen M."/>
            <person name="Howarth C."/>
            <person name="Imamovic A."/>
            <person name="Ireland A."/>
            <person name="Larimer J."/>
            <person name="McCowan C."/>
            <person name="Murphy C."/>
            <person name="Pearson M."/>
            <person name="Poon T.W."/>
            <person name="Priest M."/>
            <person name="Roberts A."/>
            <person name="Saif S."/>
            <person name="Shea T."/>
            <person name="Sisk P."/>
            <person name="Sykes S."/>
            <person name="Wortman J."/>
            <person name="Nusbaum C."/>
            <person name="Birren B."/>
        </authorList>
    </citation>
    <scope>NUCLEOTIDE SEQUENCE [LARGE SCALE GENOMIC DNA]</scope>
    <source>
        <strain evidence="5 7">ATCC BAA-383</strain>
    </source>
</reference>
<dbReference type="eggNOG" id="COG3764">
    <property type="taxonomic scope" value="Bacteria"/>
</dbReference>
<dbReference type="AlphaFoldDB" id="R2SQ16"/>
<accession>R2SQ16</accession>
<protein>
    <recommendedName>
        <fullName evidence="3">Pesticidal crystal protein Cry22Aa Ig-like domain-containing protein</fullName>
    </recommendedName>
</protein>
<evidence type="ECO:0000313" key="5">
    <source>
        <dbReference type="EMBL" id="EOT71610.1"/>
    </source>
</evidence>
<name>R2SQ16_9ENTE</name>
<evidence type="ECO:0000256" key="1">
    <source>
        <dbReference type="ARBA" id="ARBA00022801"/>
    </source>
</evidence>
<keyword evidence="7" id="KW-1185">Reference proteome</keyword>
<dbReference type="EMBL" id="AJAS01000019">
    <property type="protein sequence ID" value="EOH97330.1"/>
    <property type="molecule type" value="Genomic_DNA"/>
</dbReference>